<organism evidence="7 8">
    <name type="scientific">Labedaea rhizosphaerae</name>
    <dbReference type="NCBI Taxonomy" id="598644"/>
    <lineage>
        <taxon>Bacteria</taxon>
        <taxon>Bacillati</taxon>
        <taxon>Actinomycetota</taxon>
        <taxon>Actinomycetes</taxon>
        <taxon>Pseudonocardiales</taxon>
        <taxon>Pseudonocardiaceae</taxon>
        <taxon>Labedaea</taxon>
    </lineage>
</organism>
<dbReference type="GO" id="GO:0043190">
    <property type="term" value="C:ATP-binding cassette (ABC) transporter complex"/>
    <property type="evidence" value="ECO:0007669"/>
    <property type="project" value="InterPro"/>
</dbReference>
<keyword evidence="8" id="KW-1185">Reference proteome</keyword>
<dbReference type="AlphaFoldDB" id="A0A4R6SFS2"/>
<sequence>MKLRGRQSRRIGAGLAAAALAVGMAACGSVDADSANGSTAVVAQAGTQVNYIFPFYGPQYATVQNVQQFQRLMYRPLYWFGKGADPVLNEDLSLADPPVWSNGNRVAKVHLKDFRWSNGEKLTPKNVAFWLGLARTEKKNWAYYTAGSIPDDLASVAYDDAANTVTFTLNKAVAPDGFLNAELGQITPFPIAWDVTGSGTKGSCASEDTAAQATSCPAVYDYLSGQAKDQSTYTSSPLWSVVNGPFTLASYQRGTQYTFKPNTKYSGPVKAKLAALTFKFFQSDAAEYNALLSKSVDVGYIPTSNLKPKAPGSPTGPSPVPGYQLDPVPFLAYFSVQMNYNNPDAGPLFRQLYIRQALQLVVNQDLAVQKANQGYGFAQYGPIPQQPVTPYVSKATTSNPYPFDVDRAKHLLQSHGWSVAGSGTATCDNPGTGPAQCGAGIPKGKALEFKLEETAGNTRVEQIMQQFASDASGAGITIHLAKETGNQVVGNLIACKPDEATCGWQMINAGANGYSSPFPSGKDYFGTGASQNFGSYSDPRMDQLIDATLTSSDRGAMADYERYAAEQVPSIWQPSFPLQVAAVSDRVKGAAPLNRALTPEYWSLS</sequence>
<feature type="domain" description="Solute-binding protein family 5" evidence="6">
    <location>
        <begin position="94"/>
        <end position="522"/>
    </location>
</feature>
<feature type="signal peptide" evidence="5">
    <location>
        <begin position="1"/>
        <end position="32"/>
    </location>
</feature>
<dbReference type="RefSeq" id="WP_166659123.1">
    <property type="nucleotide sequence ID" value="NZ_SNXZ01000002.1"/>
</dbReference>
<evidence type="ECO:0000313" key="7">
    <source>
        <dbReference type="EMBL" id="TDQ00533.1"/>
    </source>
</evidence>
<keyword evidence="4 5" id="KW-0732">Signal</keyword>
<gene>
    <name evidence="7" type="ORF">EV186_102394</name>
</gene>
<evidence type="ECO:0000256" key="2">
    <source>
        <dbReference type="ARBA" id="ARBA00005695"/>
    </source>
</evidence>
<dbReference type="GO" id="GO:0030313">
    <property type="term" value="C:cell envelope"/>
    <property type="evidence" value="ECO:0007669"/>
    <property type="project" value="UniProtKB-SubCell"/>
</dbReference>
<name>A0A4R6SFS2_LABRH</name>
<comment type="subcellular location">
    <subcellularLocation>
        <location evidence="1">Cell envelope</location>
    </subcellularLocation>
</comment>
<dbReference type="PIRSF" id="PIRSF002741">
    <property type="entry name" value="MppA"/>
    <property type="match status" value="1"/>
</dbReference>
<comment type="similarity">
    <text evidence="2">Belongs to the bacterial solute-binding protein 5 family.</text>
</comment>
<comment type="caution">
    <text evidence="7">The sequence shown here is derived from an EMBL/GenBank/DDBJ whole genome shotgun (WGS) entry which is preliminary data.</text>
</comment>
<dbReference type="InterPro" id="IPR030678">
    <property type="entry name" value="Peptide/Ni-bd"/>
</dbReference>
<dbReference type="InterPro" id="IPR039424">
    <property type="entry name" value="SBP_5"/>
</dbReference>
<dbReference type="GO" id="GO:0015833">
    <property type="term" value="P:peptide transport"/>
    <property type="evidence" value="ECO:0007669"/>
    <property type="project" value="TreeGrafter"/>
</dbReference>
<evidence type="ECO:0000259" key="6">
    <source>
        <dbReference type="Pfam" id="PF00496"/>
    </source>
</evidence>
<dbReference type="GO" id="GO:0042597">
    <property type="term" value="C:periplasmic space"/>
    <property type="evidence" value="ECO:0007669"/>
    <property type="project" value="UniProtKB-ARBA"/>
</dbReference>
<dbReference type="Gene3D" id="3.10.105.10">
    <property type="entry name" value="Dipeptide-binding Protein, Domain 3"/>
    <property type="match status" value="1"/>
</dbReference>
<keyword evidence="3" id="KW-0813">Transport</keyword>
<dbReference type="Proteomes" id="UP000295444">
    <property type="component" value="Unassembled WGS sequence"/>
</dbReference>
<evidence type="ECO:0000313" key="8">
    <source>
        <dbReference type="Proteomes" id="UP000295444"/>
    </source>
</evidence>
<dbReference type="PROSITE" id="PS51257">
    <property type="entry name" value="PROKAR_LIPOPROTEIN"/>
    <property type="match status" value="1"/>
</dbReference>
<dbReference type="GO" id="GO:1904680">
    <property type="term" value="F:peptide transmembrane transporter activity"/>
    <property type="evidence" value="ECO:0007669"/>
    <property type="project" value="TreeGrafter"/>
</dbReference>
<dbReference type="Gene3D" id="3.40.190.10">
    <property type="entry name" value="Periplasmic binding protein-like II"/>
    <property type="match status" value="1"/>
</dbReference>
<evidence type="ECO:0000256" key="5">
    <source>
        <dbReference type="SAM" id="SignalP"/>
    </source>
</evidence>
<proteinExistence type="inferred from homology"/>
<dbReference type="InterPro" id="IPR000914">
    <property type="entry name" value="SBP_5_dom"/>
</dbReference>
<protein>
    <submittedName>
        <fullName evidence="7">Peptide/nickel transport system substrate-binding protein</fullName>
    </submittedName>
</protein>
<dbReference type="SUPFAM" id="SSF53850">
    <property type="entry name" value="Periplasmic binding protein-like II"/>
    <property type="match status" value="1"/>
</dbReference>
<dbReference type="PANTHER" id="PTHR30290:SF10">
    <property type="entry name" value="PERIPLASMIC OLIGOPEPTIDE-BINDING PROTEIN-RELATED"/>
    <property type="match status" value="1"/>
</dbReference>
<reference evidence="7 8" key="1">
    <citation type="submission" date="2019-03" db="EMBL/GenBank/DDBJ databases">
        <title>Genomic Encyclopedia of Type Strains, Phase IV (KMG-IV): sequencing the most valuable type-strain genomes for metagenomic binning, comparative biology and taxonomic classification.</title>
        <authorList>
            <person name="Goeker M."/>
        </authorList>
    </citation>
    <scope>NUCLEOTIDE SEQUENCE [LARGE SCALE GENOMIC DNA]</scope>
    <source>
        <strain evidence="7 8">DSM 45361</strain>
    </source>
</reference>
<evidence type="ECO:0000256" key="3">
    <source>
        <dbReference type="ARBA" id="ARBA00022448"/>
    </source>
</evidence>
<accession>A0A4R6SFS2</accession>
<feature type="chain" id="PRO_5020430312" evidence="5">
    <location>
        <begin position="33"/>
        <end position="605"/>
    </location>
</feature>
<dbReference type="PANTHER" id="PTHR30290">
    <property type="entry name" value="PERIPLASMIC BINDING COMPONENT OF ABC TRANSPORTER"/>
    <property type="match status" value="1"/>
</dbReference>
<evidence type="ECO:0000256" key="1">
    <source>
        <dbReference type="ARBA" id="ARBA00004196"/>
    </source>
</evidence>
<dbReference type="EMBL" id="SNXZ01000002">
    <property type="protein sequence ID" value="TDQ00533.1"/>
    <property type="molecule type" value="Genomic_DNA"/>
</dbReference>
<dbReference type="Pfam" id="PF00496">
    <property type="entry name" value="SBP_bac_5"/>
    <property type="match status" value="1"/>
</dbReference>
<evidence type="ECO:0000256" key="4">
    <source>
        <dbReference type="ARBA" id="ARBA00022729"/>
    </source>
</evidence>